<name>A0A4U1IC32_9BURK</name>
<organism evidence="2 3">
    <name type="scientific">Trinickia terrae</name>
    <dbReference type="NCBI Taxonomy" id="2571161"/>
    <lineage>
        <taxon>Bacteria</taxon>
        <taxon>Pseudomonadati</taxon>
        <taxon>Pseudomonadota</taxon>
        <taxon>Betaproteobacteria</taxon>
        <taxon>Burkholderiales</taxon>
        <taxon>Burkholderiaceae</taxon>
        <taxon>Trinickia</taxon>
    </lineage>
</organism>
<evidence type="ECO:0000256" key="1">
    <source>
        <dbReference type="SAM" id="Phobius"/>
    </source>
</evidence>
<gene>
    <name evidence="2" type="ORF">FAZ69_06780</name>
</gene>
<comment type="caution">
    <text evidence="2">The sequence shown here is derived from an EMBL/GenBank/DDBJ whole genome shotgun (WGS) entry which is preliminary data.</text>
</comment>
<keyword evidence="1" id="KW-0812">Transmembrane</keyword>
<evidence type="ECO:0000313" key="3">
    <source>
        <dbReference type="Proteomes" id="UP000305539"/>
    </source>
</evidence>
<keyword evidence="1" id="KW-1133">Transmembrane helix</keyword>
<accession>A0A4U1IC32</accession>
<keyword evidence="3" id="KW-1185">Reference proteome</keyword>
<dbReference type="Proteomes" id="UP000305539">
    <property type="component" value="Unassembled WGS sequence"/>
</dbReference>
<evidence type="ECO:0000313" key="2">
    <source>
        <dbReference type="EMBL" id="TKC91067.1"/>
    </source>
</evidence>
<keyword evidence="1" id="KW-0472">Membrane</keyword>
<dbReference type="AlphaFoldDB" id="A0A4U1IC32"/>
<protein>
    <submittedName>
        <fullName evidence="2">Uncharacterized protein</fullName>
    </submittedName>
</protein>
<proteinExistence type="predicted"/>
<dbReference type="EMBL" id="SWJE01000003">
    <property type="protein sequence ID" value="TKC91067.1"/>
    <property type="molecule type" value="Genomic_DNA"/>
</dbReference>
<feature type="transmembrane region" description="Helical" evidence="1">
    <location>
        <begin position="208"/>
        <end position="236"/>
    </location>
</feature>
<dbReference type="RefSeq" id="WP_136893182.1">
    <property type="nucleotide sequence ID" value="NZ_SWJE01000003.1"/>
</dbReference>
<reference evidence="2 3" key="1">
    <citation type="submission" date="2019-04" db="EMBL/GenBank/DDBJ databases">
        <title>Trinickia sp. 7GSK02, isolated from subtropical forest soil.</title>
        <authorList>
            <person name="Gao Z.-H."/>
            <person name="Qiu L.-H."/>
        </authorList>
    </citation>
    <scope>NUCLEOTIDE SEQUENCE [LARGE SCALE GENOMIC DNA]</scope>
    <source>
        <strain evidence="2 3">7GSK02</strain>
    </source>
</reference>
<dbReference type="OrthoDB" id="6713493at2"/>
<sequence>MSNTQVPVSSTVRGSFETNRDHQIETRILADARAALEGAGVYFSQAAISDANVRTRYAAGIKRMSEGVQSEVNAGHMTAAEGAAFCQDMRNRIMEEARKVTSPAGLARAQAQKVRGANLEMLLDKYSSKNFSKPFGVLAEAEKNRAYYAIIESAGRSNAKVNAKTARMRTMGKVGLLMTGALAGYEILNAGDKIRETQRQTASIEGGLIGGTLVGLAVSAICGVGAPICAIGVVLIGSTLGSVATQTAYDAYLDELEEFRAWGIR</sequence>